<dbReference type="PROSITE" id="PS51257">
    <property type="entry name" value="PROKAR_LIPOPROTEIN"/>
    <property type="match status" value="1"/>
</dbReference>
<dbReference type="PROSITE" id="PS51318">
    <property type="entry name" value="TAT"/>
    <property type="match status" value="1"/>
</dbReference>
<keyword evidence="4" id="KW-1185">Reference proteome</keyword>
<sequence length="567" mass="59073">MTPARRSVLRAAGAVAVLGLGSACARIPTSSPVSSRPLAGRAQPGAPYVQALPPPEDATAQAVVVGFVQAGVGSAENFAVARSYLTAEKRPDWDPRAGITIYSSSQELEVREISDTEMVLVLQVLALVDGAGTRSLLAGPVNEEVEVAMELVDDQWRISEVADGIFLSEAAFETLYAPARLYFLDARGIHLVPDHRWFSLQRGAAAVLEALTAGPAAFLEGAVHSEVPDTPEVTDAEVATGVDGTPEITVPTAIVALPAPSRAAALAQLESSLRSVRTLSGVRLVRDGEEYTADAESGVDRALPGHRPIAAGPTGVISLADPSTDAPAKQQVPALAERELTSPVIAQDGVLAAALAEDASVVLVASTDDSVPLREAATGGVFVPPRIDDAGYVWTSAQHSGGVLLALAGSGPQDDAKVDAAWLEGREVLTLDLAADATRMVVLSADAGGSRLDLCAVVRDEDGVPLSLTEPVQVRTFLADVTQASWYDEVAVIVLGSDPGTEELRAQVVDFATGREPLPALRADVNRIAGTVVGESIWAGTSDGTLLRSDSSGWTTVDLDAHDPWFY</sequence>
<dbReference type="SMART" id="SM00909">
    <property type="entry name" value="Germane"/>
    <property type="match status" value="1"/>
</dbReference>
<comment type="caution">
    <text evidence="3">The sequence shown here is derived from an EMBL/GenBank/DDBJ whole genome shotgun (WGS) entry which is preliminary data.</text>
</comment>
<feature type="signal peptide" evidence="1">
    <location>
        <begin position="1"/>
        <end position="25"/>
    </location>
</feature>
<accession>A0ABS4YJT4</accession>
<reference evidence="3 4" key="1">
    <citation type="submission" date="2021-03" db="EMBL/GenBank/DDBJ databases">
        <title>Sequencing the genomes of 1000 actinobacteria strains.</title>
        <authorList>
            <person name="Klenk H.-P."/>
        </authorList>
    </citation>
    <scope>NUCLEOTIDE SEQUENCE [LARGE SCALE GENOMIC DNA]</scope>
    <source>
        <strain evidence="3 4">DSM 14564</strain>
    </source>
</reference>
<feature type="domain" description="GerMN" evidence="2">
    <location>
        <begin position="204"/>
        <end position="295"/>
    </location>
</feature>
<proteinExistence type="predicted"/>
<keyword evidence="1" id="KW-0732">Signal</keyword>
<evidence type="ECO:0000259" key="2">
    <source>
        <dbReference type="SMART" id="SM00909"/>
    </source>
</evidence>
<dbReference type="Pfam" id="PF10647">
    <property type="entry name" value="Gmad1"/>
    <property type="match status" value="1"/>
</dbReference>
<gene>
    <name evidence="3" type="ORF">JOF44_001081</name>
</gene>
<evidence type="ECO:0000313" key="4">
    <source>
        <dbReference type="Proteomes" id="UP000698222"/>
    </source>
</evidence>
<dbReference type="InterPro" id="IPR019606">
    <property type="entry name" value="GerMN"/>
</dbReference>
<dbReference type="InterPro" id="IPR006311">
    <property type="entry name" value="TAT_signal"/>
</dbReference>
<dbReference type="InterPro" id="IPR059026">
    <property type="entry name" value="LpqB_N"/>
</dbReference>
<evidence type="ECO:0000256" key="1">
    <source>
        <dbReference type="SAM" id="SignalP"/>
    </source>
</evidence>
<evidence type="ECO:0000313" key="3">
    <source>
        <dbReference type="EMBL" id="MBP2408178.1"/>
    </source>
</evidence>
<name>A0ABS4YJT4_9MICO</name>
<dbReference type="RefSeq" id="WP_209888325.1">
    <property type="nucleotide sequence ID" value="NZ_BAAAJV010000024.1"/>
</dbReference>
<protein>
    <recommendedName>
        <fullName evidence="2">GerMN domain-containing protein</fullName>
    </recommendedName>
</protein>
<dbReference type="Pfam" id="PF10646">
    <property type="entry name" value="Germane"/>
    <property type="match status" value="1"/>
</dbReference>
<organism evidence="3 4">
    <name type="scientific">Brachybacterium fresconis</name>
    <dbReference type="NCBI Taxonomy" id="173363"/>
    <lineage>
        <taxon>Bacteria</taxon>
        <taxon>Bacillati</taxon>
        <taxon>Actinomycetota</taxon>
        <taxon>Actinomycetes</taxon>
        <taxon>Micrococcales</taxon>
        <taxon>Dermabacteraceae</taxon>
        <taxon>Brachybacterium</taxon>
    </lineage>
</organism>
<dbReference type="EMBL" id="JAGIOC010000001">
    <property type="protein sequence ID" value="MBP2408178.1"/>
    <property type="molecule type" value="Genomic_DNA"/>
</dbReference>
<dbReference type="Pfam" id="PF25976">
    <property type="entry name" value="LpqB_N"/>
    <property type="match status" value="1"/>
</dbReference>
<feature type="chain" id="PRO_5046937108" description="GerMN domain-containing protein" evidence="1">
    <location>
        <begin position="26"/>
        <end position="567"/>
    </location>
</feature>
<dbReference type="InterPro" id="IPR018910">
    <property type="entry name" value="LpqB_C"/>
</dbReference>
<dbReference type="Proteomes" id="UP000698222">
    <property type="component" value="Unassembled WGS sequence"/>
</dbReference>